<evidence type="ECO:0000259" key="8">
    <source>
        <dbReference type="PROSITE" id="PS50928"/>
    </source>
</evidence>
<dbReference type="PANTHER" id="PTHR43744">
    <property type="entry name" value="ABC TRANSPORTER PERMEASE PROTEIN MG189-RELATED-RELATED"/>
    <property type="match status" value="1"/>
</dbReference>
<dbReference type="Pfam" id="PF00528">
    <property type="entry name" value="BPD_transp_1"/>
    <property type="match status" value="1"/>
</dbReference>
<organism evidence="9 10">
    <name type="scientific">Agromyces agglutinans</name>
    <dbReference type="NCBI Taxonomy" id="2662258"/>
    <lineage>
        <taxon>Bacteria</taxon>
        <taxon>Bacillati</taxon>
        <taxon>Actinomycetota</taxon>
        <taxon>Actinomycetes</taxon>
        <taxon>Micrococcales</taxon>
        <taxon>Microbacteriaceae</taxon>
        <taxon>Agromyces</taxon>
    </lineage>
</organism>
<evidence type="ECO:0000313" key="9">
    <source>
        <dbReference type="EMBL" id="MRG60056.1"/>
    </source>
</evidence>
<keyword evidence="4 7" id="KW-0812">Transmembrane</keyword>
<evidence type="ECO:0000256" key="2">
    <source>
        <dbReference type="ARBA" id="ARBA00022448"/>
    </source>
</evidence>
<keyword evidence="10" id="KW-1185">Reference proteome</keyword>
<dbReference type="Gene3D" id="1.10.3720.10">
    <property type="entry name" value="MetI-like"/>
    <property type="match status" value="1"/>
</dbReference>
<dbReference type="Proteomes" id="UP000431080">
    <property type="component" value="Unassembled WGS sequence"/>
</dbReference>
<dbReference type="InterPro" id="IPR000515">
    <property type="entry name" value="MetI-like"/>
</dbReference>
<proteinExistence type="inferred from homology"/>
<reference evidence="9 10" key="1">
    <citation type="submission" date="2019-10" db="EMBL/GenBank/DDBJ databases">
        <authorList>
            <person name="Nie G."/>
            <person name="Ming H."/>
            <person name="Yi B."/>
        </authorList>
    </citation>
    <scope>NUCLEOTIDE SEQUENCE [LARGE SCALE GENOMIC DNA]</scope>
    <source>
        <strain evidence="9 10">CFH 90414</strain>
    </source>
</reference>
<evidence type="ECO:0000256" key="5">
    <source>
        <dbReference type="ARBA" id="ARBA00022989"/>
    </source>
</evidence>
<dbReference type="GO" id="GO:0055085">
    <property type="term" value="P:transmembrane transport"/>
    <property type="evidence" value="ECO:0007669"/>
    <property type="project" value="InterPro"/>
</dbReference>
<feature type="transmembrane region" description="Helical" evidence="7">
    <location>
        <begin position="131"/>
        <end position="154"/>
    </location>
</feature>
<name>A0A6I2FC66_9MICO</name>
<feature type="transmembrane region" description="Helical" evidence="7">
    <location>
        <begin position="266"/>
        <end position="290"/>
    </location>
</feature>
<keyword evidence="3" id="KW-1003">Cell membrane</keyword>
<dbReference type="GO" id="GO:0005886">
    <property type="term" value="C:plasma membrane"/>
    <property type="evidence" value="ECO:0007669"/>
    <property type="project" value="UniProtKB-SubCell"/>
</dbReference>
<evidence type="ECO:0000256" key="3">
    <source>
        <dbReference type="ARBA" id="ARBA00022475"/>
    </source>
</evidence>
<evidence type="ECO:0000256" key="6">
    <source>
        <dbReference type="ARBA" id="ARBA00023136"/>
    </source>
</evidence>
<dbReference type="InterPro" id="IPR035906">
    <property type="entry name" value="MetI-like_sf"/>
</dbReference>
<sequence>MTALEQAAAPVAVPTSETRADAPRGRTRVWVVVVRYVLLGVLALIYLSPIIFMLVTSFKTRADAAGIPPNWIPDPFTTQAYEAILTASGTPVLLWFSNSLIAAVLHAVLVVVTASLAAYPLARMTFRGRGIVFSVIVATLLIPPVILIIPNYLIVGNLGWLNSLVAIIIPTAAGAFGVFFMRQFFLSLPAELEEAAIIDGANRWEIFLKIILPLSKPAMATLALLAFLTNWNDFLWPVYVLFSADVQTLPAGLSTLQSANAVRYDLLMAGAVIASVPVLLLFVFLQRFIIAGVSRSGLKG</sequence>
<keyword evidence="5 7" id="KW-1133">Transmembrane helix</keyword>
<feature type="domain" description="ABC transmembrane type-1" evidence="8">
    <location>
        <begin position="96"/>
        <end position="285"/>
    </location>
</feature>
<keyword evidence="6 7" id="KW-0472">Membrane</keyword>
<evidence type="ECO:0000256" key="1">
    <source>
        <dbReference type="ARBA" id="ARBA00004651"/>
    </source>
</evidence>
<accession>A0A6I2FC66</accession>
<evidence type="ECO:0000256" key="7">
    <source>
        <dbReference type="RuleBase" id="RU363032"/>
    </source>
</evidence>
<comment type="subcellular location">
    <subcellularLocation>
        <location evidence="1 7">Cell membrane</location>
        <topology evidence="1 7">Multi-pass membrane protein</topology>
    </subcellularLocation>
</comment>
<evidence type="ECO:0000313" key="10">
    <source>
        <dbReference type="Proteomes" id="UP000431080"/>
    </source>
</evidence>
<comment type="caution">
    <text evidence="9">The sequence shown here is derived from an EMBL/GenBank/DDBJ whole genome shotgun (WGS) entry which is preliminary data.</text>
</comment>
<evidence type="ECO:0000256" key="4">
    <source>
        <dbReference type="ARBA" id="ARBA00022692"/>
    </source>
</evidence>
<dbReference type="EMBL" id="WJIF01000004">
    <property type="protein sequence ID" value="MRG60056.1"/>
    <property type="molecule type" value="Genomic_DNA"/>
</dbReference>
<feature type="transmembrane region" description="Helical" evidence="7">
    <location>
        <begin position="160"/>
        <end position="185"/>
    </location>
</feature>
<feature type="transmembrane region" description="Helical" evidence="7">
    <location>
        <begin position="29"/>
        <end position="55"/>
    </location>
</feature>
<feature type="transmembrane region" description="Helical" evidence="7">
    <location>
        <begin position="206"/>
        <end position="228"/>
    </location>
</feature>
<feature type="transmembrane region" description="Helical" evidence="7">
    <location>
        <begin position="100"/>
        <end position="119"/>
    </location>
</feature>
<protein>
    <submittedName>
        <fullName evidence="9">ABC transporter permease subunit</fullName>
    </submittedName>
</protein>
<gene>
    <name evidence="9" type="ORF">GE115_09260</name>
</gene>
<dbReference type="SUPFAM" id="SSF161098">
    <property type="entry name" value="MetI-like"/>
    <property type="match status" value="1"/>
</dbReference>
<dbReference type="PROSITE" id="PS50928">
    <property type="entry name" value="ABC_TM1"/>
    <property type="match status" value="1"/>
</dbReference>
<dbReference type="RefSeq" id="WP_153684511.1">
    <property type="nucleotide sequence ID" value="NZ_WJIF01000004.1"/>
</dbReference>
<dbReference type="PANTHER" id="PTHR43744:SF12">
    <property type="entry name" value="ABC TRANSPORTER PERMEASE PROTEIN MG189-RELATED"/>
    <property type="match status" value="1"/>
</dbReference>
<comment type="similarity">
    <text evidence="7">Belongs to the binding-protein-dependent transport system permease family.</text>
</comment>
<dbReference type="AlphaFoldDB" id="A0A6I2FC66"/>
<keyword evidence="2 7" id="KW-0813">Transport</keyword>
<dbReference type="CDD" id="cd06261">
    <property type="entry name" value="TM_PBP2"/>
    <property type="match status" value="1"/>
</dbReference>